<feature type="chain" id="PRO_5040836449" evidence="1">
    <location>
        <begin position="19"/>
        <end position="245"/>
    </location>
</feature>
<dbReference type="NCBIfam" id="NF035944">
    <property type="entry name" value="PEPxxWA-CTERM"/>
    <property type="match status" value="1"/>
</dbReference>
<evidence type="ECO:0000313" key="4">
    <source>
        <dbReference type="Proteomes" id="UP001139054"/>
    </source>
</evidence>
<accession>A0A9X1RL90</accession>
<feature type="domain" description="Ice-binding protein C-terminal" evidence="2">
    <location>
        <begin position="212"/>
        <end position="237"/>
    </location>
</feature>
<name>A0A9X1RL90_9BRAD</name>
<feature type="signal peptide" evidence="1">
    <location>
        <begin position="1"/>
        <end position="18"/>
    </location>
</feature>
<comment type="caution">
    <text evidence="3">The sequence shown here is derived from an EMBL/GenBank/DDBJ whole genome shotgun (WGS) entry which is preliminary data.</text>
</comment>
<dbReference type="InterPro" id="IPR013424">
    <property type="entry name" value="Ice-binding_C"/>
</dbReference>
<evidence type="ECO:0000259" key="2">
    <source>
        <dbReference type="Pfam" id="PF07589"/>
    </source>
</evidence>
<sequence>MLAAFLGFGLMSNSSANAEIYNLNVACSGCGSLKSFGSVTATNDGDNLKLSVQLASGVYFNNAGNTSQVHDALLFNIDNAVAGTSHLAFLGLGSSLGLNGTYFTNSYISTRTPNPETAGSFNANPLTSGGNPEFDYEMLFKDTSHNGNIANKVFNDLTFEIVGKSVKDLDFNHVVCGSGCRNPGNYDVWFAVDVWDSAAGKTGFVGATLTPAVPEASTWAMMILGFAAVGFMAYRRKDVFAPSAA</sequence>
<organism evidence="3 4">
    <name type="scientific">Bradyrhizobium zhengyangense</name>
    <dbReference type="NCBI Taxonomy" id="2911009"/>
    <lineage>
        <taxon>Bacteria</taxon>
        <taxon>Pseudomonadati</taxon>
        <taxon>Pseudomonadota</taxon>
        <taxon>Alphaproteobacteria</taxon>
        <taxon>Hyphomicrobiales</taxon>
        <taxon>Nitrobacteraceae</taxon>
        <taxon>Bradyrhizobium</taxon>
    </lineage>
</organism>
<dbReference type="Proteomes" id="UP001139054">
    <property type="component" value="Unassembled WGS sequence"/>
</dbReference>
<dbReference type="AlphaFoldDB" id="A0A9X1RL90"/>
<proteinExistence type="predicted"/>
<dbReference type="EMBL" id="JAKLTY010000047">
    <property type="protein sequence ID" value="MCG2632694.1"/>
    <property type="molecule type" value="Genomic_DNA"/>
</dbReference>
<evidence type="ECO:0000256" key="1">
    <source>
        <dbReference type="SAM" id="SignalP"/>
    </source>
</evidence>
<keyword evidence="1" id="KW-0732">Signal</keyword>
<reference evidence="3" key="1">
    <citation type="submission" date="2022-01" db="EMBL/GenBank/DDBJ databases">
        <title>Genome sequnece data of strain Bradyrhizobium sp. nov.</title>
        <authorList>
            <person name="Zhang J."/>
        </authorList>
    </citation>
    <scope>NUCLEOTIDE SEQUENCE</scope>
    <source>
        <strain evidence="3">WYCCWR 13023</strain>
    </source>
</reference>
<evidence type="ECO:0000313" key="3">
    <source>
        <dbReference type="EMBL" id="MCG2632694.1"/>
    </source>
</evidence>
<gene>
    <name evidence="3" type="ORF">L6654_39525</name>
</gene>
<dbReference type="Pfam" id="PF07589">
    <property type="entry name" value="PEP-CTERM"/>
    <property type="match status" value="1"/>
</dbReference>
<protein>
    <submittedName>
        <fullName evidence="3">PEPxxWA-CTERM sorting domain-containing protein</fullName>
    </submittedName>
</protein>